<organism evidence="1 2">
    <name type="scientific">Neoasaia chiangmaiensis</name>
    <dbReference type="NCBI Taxonomy" id="320497"/>
    <lineage>
        <taxon>Bacteria</taxon>
        <taxon>Pseudomonadati</taxon>
        <taxon>Pseudomonadota</taxon>
        <taxon>Alphaproteobacteria</taxon>
        <taxon>Acetobacterales</taxon>
        <taxon>Acetobacteraceae</taxon>
        <taxon>Neoasaia</taxon>
    </lineage>
</organism>
<dbReference type="EMBL" id="CP014691">
    <property type="protein sequence ID" value="AQS87783.1"/>
    <property type="molecule type" value="Genomic_DNA"/>
</dbReference>
<keyword evidence="2" id="KW-1185">Reference proteome</keyword>
<reference evidence="1 2" key="1">
    <citation type="submission" date="2016-03" db="EMBL/GenBank/DDBJ databases">
        <title>Acetic acid bacteria sequencing.</title>
        <authorList>
            <person name="Brandt J."/>
            <person name="Jakob F."/>
            <person name="Vogel R.F."/>
        </authorList>
    </citation>
    <scope>NUCLEOTIDE SEQUENCE [LARGE SCALE GENOMIC DNA]</scope>
    <source>
        <strain evidence="1 2">NBRC 101099</strain>
    </source>
</reference>
<sequence length="106" mass="12647">MQSFTFRADHGPRRVLSFRIRTDDDNLRPLRNDVFQMINTGKRRERKSQKDIDASALDERALRCRIYALRRRQAKQLQACRYLSDIDLELKKLETVYIFRSGRACP</sequence>
<evidence type="ECO:0000313" key="1">
    <source>
        <dbReference type="EMBL" id="AQS87783.1"/>
    </source>
</evidence>
<proteinExistence type="predicted"/>
<dbReference type="Proteomes" id="UP000188604">
    <property type="component" value="Chromosome"/>
</dbReference>
<dbReference type="KEGG" id="nch:A0U93_07355"/>
<protein>
    <submittedName>
        <fullName evidence="1">Uncharacterized protein</fullName>
    </submittedName>
</protein>
<gene>
    <name evidence="1" type="ORF">A0U93_07355</name>
</gene>
<evidence type="ECO:0000313" key="2">
    <source>
        <dbReference type="Proteomes" id="UP000188604"/>
    </source>
</evidence>
<name>A0A1U9KPU0_9PROT</name>
<dbReference type="AlphaFoldDB" id="A0A1U9KPU0"/>
<accession>A0A1U9KPU0</accession>